<dbReference type="InterPro" id="IPR013212">
    <property type="entry name" value="Mad3/Bub1_I"/>
</dbReference>
<feature type="domain" description="BUB1 N-terminal" evidence="3">
    <location>
        <begin position="1"/>
        <end position="131"/>
    </location>
</feature>
<dbReference type="Proteomes" id="UP001217089">
    <property type="component" value="Unassembled WGS sequence"/>
</dbReference>
<dbReference type="PANTHER" id="PTHR14030:SF4">
    <property type="entry name" value="BUB1 KINASE, ISOFORM A-RELATED"/>
    <property type="match status" value="1"/>
</dbReference>
<proteinExistence type="predicted"/>
<protein>
    <recommendedName>
        <fullName evidence="3">BUB1 N-terminal domain-containing protein</fullName>
    </recommendedName>
</protein>
<reference evidence="4 5" key="1">
    <citation type="submission" date="2022-12" db="EMBL/GenBank/DDBJ databases">
        <title>Chromosome-level genome of Tegillarca granosa.</title>
        <authorList>
            <person name="Kim J."/>
        </authorList>
    </citation>
    <scope>NUCLEOTIDE SEQUENCE [LARGE SCALE GENOMIC DNA]</scope>
    <source>
        <strain evidence="4">Teg-2019</strain>
        <tissue evidence="4">Adductor muscle</tissue>
    </source>
</reference>
<organism evidence="4 5">
    <name type="scientific">Tegillarca granosa</name>
    <name type="common">Malaysian cockle</name>
    <name type="synonym">Anadara granosa</name>
    <dbReference type="NCBI Taxonomy" id="220873"/>
    <lineage>
        <taxon>Eukaryota</taxon>
        <taxon>Metazoa</taxon>
        <taxon>Spiralia</taxon>
        <taxon>Lophotrochozoa</taxon>
        <taxon>Mollusca</taxon>
        <taxon>Bivalvia</taxon>
        <taxon>Autobranchia</taxon>
        <taxon>Pteriomorphia</taxon>
        <taxon>Arcoida</taxon>
        <taxon>Arcoidea</taxon>
        <taxon>Arcidae</taxon>
        <taxon>Tegillarca</taxon>
    </lineage>
</organism>
<keyword evidence="1" id="KW-0175">Coiled coil</keyword>
<keyword evidence="5" id="KW-1185">Reference proteome</keyword>
<evidence type="ECO:0000313" key="5">
    <source>
        <dbReference type="Proteomes" id="UP001217089"/>
    </source>
</evidence>
<feature type="non-terminal residue" evidence="4">
    <location>
        <position position="1"/>
    </location>
</feature>
<evidence type="ECO:0000259" key="3">
    <source>
        <dbReference type="PROSITE" id="PS51489"/>
    </source>
</evidence>
<feature type="coiled-coil region" evidence="1">
    <location>
        <begin position="308"/>
        <end position="394"/>
    </location>
</feature>
<sequence>HPKGGKNSNLTPILERCLSNFKDNDRYKNDPRYVEAWILYANLCTEPQDIFSFMYDQNVGHKNAYFYEAWAWSFEQLGNTKKANSIYQEGIKNSAEPYHVLERKHIEFQKRVARGLIAEPHDDIPTGMEDQRTALGHLRTSGKQHKVGVNRTGDAKQGSRGGLGLRVNKGQVGQAFQVFNDENQDPSQFPSQKGQWSETPKTAVLNKENDQKPGVWTKAKVPQRGISVPIHQLSSHSKPSFTVHVEENADQSMITPRKLPDVGNKVLSAHKSVKAVDPLQRLRDQEETDPNLKPMYCKHLINCGAEEYQFEELRAARWKEKKRKEEEQRMIEEEERVLEERREHLRKTREMILVQEEQFKQQQLQLSQEREAMIAQYRQQLKQQHEQFEKERLMQIQIQQEMLEKDIQNRLKQATISNDTVPTVSDVHQTNTLQSLHPKNSQRFNQSLNCSNRTPSSHISFNESRSTGKLSQPSTDPTPNSSYTRSLTAPSPTVCTKEAMQLVRGMFNASLTIDKHVEDEEMPLSNNTSGVEAFVAEGRSGDNIPFGNSHTRGAVSFGSGGEMPFTIYDENNGPQKTLTPKNNNTENDENMPPQGIPVAPKRKGLGGILKQTSPIEIARDPVFSAMDFQDDTEKLEGIESQARDDFTIAPVCSHRSFAEAARFASTPFHKNVSLGTLPDVSQINRLDHTDKENHGNLIDSKVSITHPTLDSVTNEDEKNLSPIMEGSNEDSSGHNTHTAASIVSNGNHSSVQLRHMTANLQPPVGIQEEEEEENLHMLDQTHVIDVTTYIPTPDTDDRAEASVLIDPHNPFDDEQIEMFLSDLPEPLHTLPNYTSVDGHIDVKEDFIATLGYDVYTVIKMIGKGGYAKVYAAMLLDIESDPEDMTTKALKAISAR</sequence>
<dbReference type="PANTHER" id="PTHR14030">
    <property type="entry name" value="MITOTIC CHECKPOINT SERINE/THREONINE-PROTEIN KINASE BUB1"/>
    <property type="match status" value="1"/>
</dbReference>
<gene>
    <name evidence="4" type="ORF">KUTeg_003092</name>
</gene>
<dbReference type="PROSITE" id="PS51489">
    <property type="entry name" value="BUB1_N"/>
    <property type="match status" value="1"/>
</dbReference>
<accession>A0ABQ9FMR0</accession>
<dbReference type="EMBL" id="JARBDR010000214">
    <property type="protein sequence ID" value="KAJ8318001.1"/>
    <property type="molecule type" value="Genomic_DNA"/>
</dbReference>
<feature type="region of interest" description="Disordered" evidence="2">
    <location>
        <begin position="708"/>
        <end position="741"/>
    </location>
</feature>
<evidence type="ECO:0000256" key="1">
    <source>
        <dbReference type="SAM" id="Coils"/>
    </source>
</evidence>
<name>A0ABQ9FMR0_TEGGR</name>
<evidence type="ECO:0000313" key="4">
    <source>
        <dbReference type="EMBL" id="KAJ8318001.1"/>
    </source>
</evidence>
<dbReference type="SMART" id="SM00777">
    <property type="entry name" value="Mad3_BUB1_I"/>
    <property type="match status" value="1"/>
</dbReference>
<dbReference type="Gene3D" id="6.10.130.20">
    <property type="match status" value="1"/>
</dbReference>
<dbReference type="Gene3D" id="1.25.40.430">
    <property type="match status" value="1"/>
</dbReference>
<feature type="region of interest" description="Disordered" evidence="2">
    <location>
        <begin position="435"/>
        <end position="492"/>
    </location>
</feature>
<comment type="caution">
    <text evidence="4">The sequence shown here is derived from an EMBL/GenBank/DDBJ whole genome shotgun (WGS) entry which is preliminary data.</text>
</comment>
<feature type="compositionally biased region" description="Polar residues" evidence="2">
    <location>
        <begin position="729"/>
        <end position="741"/>
    </location>
</feature>
<dbReference type="Pfam" id="PF08311">
    <property type="entry name" value="Mad3_BUB1_I"/>
    <property type="match status" value="1"/>
</dbReference>
<dbReference type="InterPro" id="IPR015661">
    <property type="entry name" value="Bub1/Mad3"/>
</dbReference>
<feature type="compositionally biased region" description="Polar residues" evidence="2">
    <location>
        <begin position="572"/>
        <end position="585"/>
    </location>
</feature>
<evidence type="ECO:0000256" key="2">
    <source>
        <dbReference type="SAM" id="MobiDB-lite"/>
    </source>
</evidence>
<feature type="region of interest" description="Disordered" evidence="2">
    <location>
        <begin position="570"/>
        <end position="600"/>
    </location>
</feature>